<dbReference type="InterPro" id="IPR020845">
    <property type="entry name" value="AMP-binding_CS"/>
</dbReference>
<dbReference type="GO" id="GO:0005783">
    <property type="term" value="C:endoplasmic reticulum"/>
    <property type="evidence" value="ECO:0007669"/>
    <property type="project" value="TreeGrafter"/>
</dbReference>
<comment type="caution">
    <text evidence="4">The sequence shown here is derived from an EMBL/GenBank/DDBJ whole genome shotgun (WGS) entry which is preliminary data.</text>
</comment>
<dbReference type="InterPro" id="IPR042099">
    <property type="entry name" value="ANL_N_sf"/>
</dbReference>
<dbReference type="SUPFAM" id="SSF56801">
    <property type="entry name" value="Acetyl-CoA synthetase-like"/>
    <property type="match status" value="1"/>
</dbReference>
<dbReference type="InterPro" id="IPR000873">
    <property type="entry name" value="AMP-dep_synth/lig_dom"/>
</dbReference>
<dbReference type="EMBL" id="JAEUBG010003177">
    <property type="protein sequence ID" value="KAH3683332.1"/>
    <property type="molecule type" value="Genomic_DNA"/>
</dbReference>
<keyword evidence="1" id="KW-0547">Nucleotide-binding</keyword>
<dbReference type="GO" id="GO:0004467">
    <property type="term" value="F:long-chain fatty acid-CoA ligase activity"/>
    <property type="evidence" value="ECO:0007669"/>
    <property type="project" value="TreeGrafter"/>
</dbReference>
<feature type="domain" description="AMP-dependent synthetase/ligase" evidence="3">
    <location>
        <begin position="81"/>
        <end position="522"/>
    </location>
</feature>
<keyword evidence="5" id="KW-1185">Reference proteome</keyword>
<proteinExistence type="predicted"/>
<dbReference type="Pfam" id="PF00501">
    <property type="entry name" value="AMP-binding"/>
    <property type="match status" value="1"/>
</dbReference>
<name>A0A9P8Q3K0_WICPI</name>
<sequence length="715" mass="81356">MPPPPPSSLPLLVSSYQKGHTLEQTIESLPDYHGLTEIKEVPNSAKEGHSPIFRSEHSYHHGLASMLHPDYKCVVDIYLNNVERNPNSNAWAYIPASGSEYQYITFKESKRLIDHFGSALVELVQTNNLTSPIISIYSHNRYEWLMSDLTCQMNSLPTVSLYDTLGPESTKHILQVTQTPIILTVNSKIDNLVNLIHESAYYNNDELSSLKIIITFDQVQADQLTRCQDAGVQLLSLTQLLKRGETLQAHFKPNLPTPDTITTVTFTSGTSSVPKGVELTQSMFMTALLNSAAVATKKLLKLRGTARIFAMLPLAHILERLDIYASFYHAVCVYFPKDGSNPKTFLDDLKKARPHIFITVPRVLMKIENAVKHKIHTDGSFKVKLLKNAINWKMQQYKLMGHTKTNPSHWLHDTILNGFKKTLGFDSLLFFVVGSAALPAGTSLFIKALLNHNLIYTGYGSTEACCGVTMNLGSDIHENHVGLISITTEFRIKDRPELEYVFGENRAGEIMFRGPQVFKNYFRDEQATKKAFDEDGFYISGDIVQLTDDGNIKILDRANNFFKLSHGEFISPERIETVYLEEYIEWIGQMWVIGRSHESFLVGFLFIDRAQIIGFLQHYRVQFNEENLQSVVNSLPFKRLFFNKVLNDPNGKLSELKGFEMIYNFKIYTEEFLTIENDTLTTTLKVRRHKAKAYFKNDIDELYAEGSLLQNKAKF</sequence>
<evidence type="ECO:0000313" key="5">
    <source>
        <dbReference type="Proteomes" id="UP000774326"/>
    </source>
</evidence>
<evidence type="ECO:0000259" key="3">
    <source>
        <dbReference type="Pfam" id="PF00501"/>
    </source>
</evidence>
<dbReference type="OrthoDB" id="1700726at2759"/>
<dbReference type="PROSITE" id="PS00455">
    <property type="entry name" value="AMP_BINDING"/>
    <property type="match status" value="1"/>
</dbReference>
<organism evidence="4 5">
    <name type="scientific">Wickerhamomyces pijperi</name>
    <name type="common">Yeast</name>
    <name type="synonym">Pichia pijperi</name>
    <dbReference type="NCBI Taxonomy" id="599730"/>
    <lineage>
        <taxon>Eukaryota</taxon>
        <taxon>Fungi</taxon>
        <taxon>Dikarya</taxon>
        <taxon>Ascomycota</taxon>
        <taxon>Saccharomycotina</taxon>
        <taxon>Saccharomycetes</taxon>
        <taxon>Phaffomycetales</taxon>
        <taxon>Wickerhamomycetaceae</taxon>
        <taxon>Wickerhamomyces</taxon>
    </lineage>
</organism>
<accession>A0A9P8Q3K0</accession>
<evidence type="ECO:0000313" key="4">
    <source>
        <dbReference type="EMBL" id="KAH3683332.1"/>
    </source>
</evidence>
<gene>
    <name evidence="4" type="ORF">WICPIJ_005699</name>
</gene>
<evidence type="ECO:0000256" key="2">
    <source>
        <dbReference type="ARBA" id="ARBA00022840"/>
    </source>
</evidence>
<keyword evidence="2" id="KW-0067">ATP-binding</keyword>
<reference evidence="4" key="2">
    <citation type="submission" date="2021-01" db="EMBL/GenBank/DDBJ databases">
        <authorList>
            <person name="Schikora-Tamarit M.A."/>
        </authorList>
    </citation>
    <scope>NUCLEOTIDE SEQUENCE</scope>
    <source>
        <strain evidence="4">CBS2887</strain>
    </source>
</reference>
<dbReference type="GO" id="GO:0016020">
    <property type="term" value="C:membrane"/>
    <property type="evidence" value="ECO:0007669"/>
    <property type="project" value="TreeGrafter"/>
</dbReference>
<evidence type="ECO:0000256" key="1">
    <source>
        <dbReference type="ARBA" id="ARBA00022741"/>
    </source>
</evidence>
<dbReference type="PANTHER" id="PTHR43272:SF33">
    <property type="entry name" value="AMP-BINDING DOMAIN-CONTAINING PROTEIN-RELATED"/>
    <property type="match status" value="1"/>
</dbReference>
<dbReference type="GO" id="GO:0005524">
    <property type="term" value="F:ATP binding"/>
    <property type="evidence" value="ECO:0007669"/>
    <property type="project" value="UniProtKB-KW"/>
</dbReference>
<dbReference type="Proteomes" id="UP000774326">
    <property type="component" value="Unassembled WGS sequence"/>
</dbReference>
<protein>
    <recommendedName>
        <fullName evidence="3">AMP-dependent synthetase/ligase domain-containing protein</fullName>
    </recommendedName>
</protein>
<reference evidence="4" key="1">
    <citation type="journal article" date="2021" name="Open Biol.">
        <title>Shared evolutionary footprints suggest mitochondrial oxidative damage underlies multiple complex I losses in fungi.</title>
        <authorList>
            <person name="Schikora-Tamarit M.A."/>
            <person name="Marcet-Houben M."/>
            <person name="Nosek J."/>
            <person name="Gabaldon T."/>
        </authorList>
    </citation>
    <scope>NUCLEOTIDE SEQUENCE</scope>
    <source>
        <strain evidence="4">CBS2887</strain>
    </source>
</reference>
<dbReference type="AlphaFoldDB" id="A0A9P8Q3K0"/>
<dbReference type="PANTHER" id="PTHR43272">
    <property type="entry name" value="LONG-CHAIN-FATTY-ACID--COA LIGASE"/>
    <property type="match status" value="1"/>
</dbReference>
<dbReference type="Gene3D" id="3.40.50.12780">
    <property type="entry name" value="N-terminal domain of ligase-like"/>
    <property type="match status" value="1"/>
</dbReference>